<dbReference type="PROSITE" id="PS00216">
    <property type="entry name" value="SUGAR_TRANSPORT_1"/>
    <property type="match status" value="1"/>
</dbReference>
<feature type="transmembrane region" description="Helical" evidence="6">
    <location>
        <begin position="49"/>
        <end position="72"/>
    </location>
</feature>
<keyword evidence="8" id="KW-1185">Reference proteome</keyword>
<dbReference type="Proteomes" id="UP000887575">
    <property type="component" value="Unassembled WGS sequence"/>
</dbReference>
<dbReference type="InterPro" id="IPR005829">
    <property type="entry name" value="Sugar_transporter_CS"/>
</dbReference>
<evidence type="ECO:0000313" key="8">
    <source>
        <dbReference type="Proteomes" id="UP000887575"/>
    </source>
</evidence>
<dbReference type="InterPro" id="IPR020846">
    <property type="entry name" value="MFS_dom"/>
</dbReference>
<reference evidence="9" key="1">
    <citation type="submission" date="2024-02" db="UniProtKB">
        <authorList>
            <consortium name="WormBaseParasite"/>
        </authorList>
    </citation>
    <scope>IDENTIFICATION</scope>
</reference>
<dbReference type="PANTHER" id="PTHR24064">
    <property type="entry name" value="SOLUTE CARRIER FAMILY 22 MEMBER"/>
    <property type="match status" value="1"/>
</dbReference>
<sequence length="480" mass="52691">MGPKPPHLSPAGSSFSVNREYSHLNGDGEKKKYLPDEVLDMIGARNKTLLVGMCSASFIWVLGAMPLMASGFTSDTNNATMRTVIDDFNLTGENSYLAEIPTSAYMAGNMAGGTFLAQASDRFGRRPVLLLALSMFSLSGILASFSPSILIYSLLRACQGCFYTGSCVTGWVAGYEMSPPKMRPLATLLFGMAWLLGYSAVAPLAYNADSWRQLVFYTALPSLPFALWIYFFLPETLHFLVSKRKTKEMGVWLEKICGDQKSPVSSEQILLLQENSEKKVNVFREICGNRTFLIYTIAMMYLWICDTFTYFGLSLYSTELSGNKWVNYLLMGLVELPAYIFTPMLIDKFGRRSIVAGSHFVAGLAFMSLLISPAEVLLPIWLIGKSAITLSFMALFVYASEVFPTDIRNASVGMCVVVARIGGIAAPQIKNMALVFSKMPEVVLSTVCLLGGLATLLLPETANRPLPASIKETTEKQPLA</sequence>
<evidence type="ECO:0000256" key="2">
    <source>
        <dbReference type="ARBA" id="ARBA00022692"/>
    </source>
</evidence>
<accession>A0AAF3EXX3</accession>
<keyword evidence="2 6" id="KW-0812">Transmembrane</keyword>
<feature type="transmembrane region" description="Helical" evidence="6">
    <location>
        <begin position="214"/>
        <end position="233"/>
    </location>
</feature>
<dbReference type="GO" id="GO:0022857">
    <property type="term" value="F:transmembrane transporter activity"/>
    <property type="evidence" value="ECO:0007669"/>
    <property type="project" value="InterPro"/>
</dbReference>
<evidence type="ECO:0000256" key="3">
    <source>
        <dbReference type="ARBA" id="ARBA00022989"/>
    </source>
</evidence>
<evidence type="ECO:0000313" key="9">
    <source>
        <dbReference type="WBParaSite" id="MBELARI_LOCUS19058"/>
    </source>
</evidence>
<dbReference type="InterPro" id="IPR036259">
    <property type="entry name" value="MFS_trans_sf"/>
</dbReference>
<evidence type="ECO:0000256" key="6">
    <source>
        <dbReference type="SAM" id="Phobius"/>
    </source>
</evidence>
<dbReference type="InterPro" id="IPR005828">
    <property type="entry name" value="MFS_sugar_transport-like"/>
</dbReference>
<protein>
    <submittedName>
        <fullName evidence="9">Major facilitator superfamily (MFS) profile domain-containing protein</fullName>
    </submittedName>
</protein>
<feature type="region of interest" description="Disordered" evidence="5">
    <location>
        <begin position="1"/>
        <end position="20"/>
    </location>
</feature>
<feature type="transmembrane region" description="Helical" evidence="6">
    <location>
        <begin position="185"/>
        <end position="208"/>
    </location>
</feature>
<keyword evidence="4 6" id="KW-0472">Membrane</keyword>
<evidence type="ECO:0000256" key="1">
    <source>
        <dbReference type="ARBA" id="ARBA00004141"/>
    </source>
</evidence>
<feature type="transmembrane region" description="Helical" evidence="6">
    <location>
        <begin position="292"/>
        <end position="313"/>
    </location>
</feature>
<keyword evidence="3 6" id="KW-1133">Transmembrane helix</keyword>
<organism evidence="8 9">
    <name type="scientific">Mesorhabditis belari</name>
    <dbReference type="NCBI Taxonomy" id="2138241"/>
    <lineage>
        <taxon>Eukaryota</taxon>
        <taxon>Metazoa</taxon>
        <taxon>Ecdysozoa</taxon>
        <taxon>Nematoda</taxon>
        <taxon>Chromadorea</taxon>
        <taxon>Rhabditida</taxon>
        <taxon>Rhabditina</taxon>
        <taxon>Rhabditomorpha</taxon>
        <taxon>Rhabditoidea</taxon>
        <taxon>Rhabditidae</taxon>
        <taxon>Mesorhabditinae</taxon>
        <taxon>Mesorhabditis</taxon>
    </lineage>
</organism>
<dbReference type="AlphaFoldDB" id="A0AAF3EXX3"/>
<dbReference type="Pfam" id="PF00083">
    <property type="entry name" value="Sugar_tr"/>
    <property type="match status" value="1"/>
</dbReference>
<comment type="subcellular location">
    <subcellularLocation>
        <location evidence="1">Membrane</location>
        <topology evidence="1">Multi-pass membrane protein</topology>
    </subcellularLocation>
</comment>
<evidence type="ECO:0000256" key="4">
    <source>
        <dbReference type="ARBA" id="ARBA00023136"/>
    </source>
</evidence>
<name>A0AAF3EXX3_9BILA</name>
<dbReference type="CDD" id="cd17317">
    <property type="entry name" value="MFS_SLC22"/>
    <property type="match status" value="1"/>
</dbReference>
<evidence type="ECO:0000259" key="7">
    <source>
        <dbReference type="PROSITE" id="PS50850"/>
    </source>
</evidence>
<feature type="domain" description="Major facilitator superfamily (MFS) profile" evidence="7">
    <location>
        <begin position="49"/>
        <end position="463"/>
    </location>
</feature>
<feature type="transmembrane region" description="Helical" evidence="6">
    <location>
        <begin position="353"/>
        <end position="372"/>
    </location>
</feature>
<feature type="transmembrane region" description="Helical" evidence="6">
    <location>
        <begin position="325"/>
        <end position="346"/>
    </location>
</feature>
<feature type="transmembrane region" description="Helical" evidence="6">
    <location>
        <begin position="128"/>
        <end position="145"/>
    </location>
</feature>
<evidence type="ECO:0000256" key="5">
    <source>
        <dbReference type="SAM" id="MobiDB-lite"/>
    </source>
</evidence>
<dbReference type="WBParaSite" id="MBELARI_LOCUS19058">
    <property type="protein sequence ID" value="MBELARI_LOCUS19058"/>
    <property type="gene ID" value="MBELARI_LOCUS19058"/>
</dbReference>
<dbReference type="Gene3D" id="1.20.1250.20">
    <property type="entry name" value="MFS general substrate transporter like domains"/>
    <property type="match status" value="1"/>
</dbReference>
<proteinExistence type="predicted"/>
<dbReference type="PROSITE" id="PS50850">
    <property type="entry name" value="MFS"/>
    <property type="match status" value="1"/>
</dbReference>
<dbReference type="GO" id="GO:0016020">
    <property type="term" value="C:membrane"/>
    <property type="evidence" value="ECO:0007669"/>
    <property type="project" value="UniProtKB-SubCell"/>
</dbReference>
<dbReference type="SUPFAM" id="SSF103473">
    <property type="entry name" value="MFS general substrate transporter"/>
    <property type="match status" value="1"/>
</dbReference>